<evidence type="ECO:0000313" key="1">
    <source>
        <dbReference type="EMBL" id="MBA2890203.1"/>
    </source>
</evidence>
<proteinExistence type="predicted"/>
<dbReference type="Proteomes" id="UP000530928">
    <property type="component" value="Unassembled WGS sequence"/>
</dbReference>
<gene>
    <name evidence="1" type="ORF">HNR30_001544</name>
</gene>
<accession>A0A7W0CFG0</accession>
<name>A0A7W0CFG0_9ACTN</name>
<keyword evidence="2" id="KW-1185">Reference proteome</keyword>
<dbReference type="EMBL" id="JACDUR010000002">
    <property type="protein sequence ID" value="MBA2890203.1"/>
    <property type="molecule type" value="Genomic_DNA"/>
</dbReference>
<protein>
    <submittedName>
        <fullName evidence="1">Uncharacterized protein</fullName>
    </submittedName>
</protein>
<sequence length="127" mass="13683">MSQLAPDELPDFDLIATAYLVNPKITLRADEPNGSGWSAAMPFLTSLAMAVVVDLCKDMSKAGGRSLWGWVKDRAGWGGAQDEELPACDDERRLRELAHGSAVKHGATAQDAARIADAVVNGWHRPQ</sequence>
<comment type="caution">
    <text evidence="1">The sequence shown here is derived from an EMBL/GenBank/DDBJ whole genome shotgun (WGS) entry which is preliminary data.</text>
</comment>
<reference evidence="1 2" key="1">
    <citation type="submission" date="2020-07" db="EMBL/GenBank/DDBJ databases">
        <title>Genomic Encyclopedia of Type Strains, Phase IV (KMG-IV): sequencing the most valuable type-strain genomes for metagenomic binning, comparative biology and taxonomic classification.</title>
        <authorList>
            <person name="Goeker M."/>
        </authorList>
    </citation>
    <scope>NUCLEOTIDE SEQUENCE [LARGE SCALE GENOMIC DNA]</scope>
    <source>
        <strain evidence="1 2">DSM 45533</strain>
    </source>
</reference>
<dbReference type="AlphaFoldDB" id="A0A7W0CFG0"/>
<organism evidence="1 2">
    <name type="scientific">Nonomuraea soli</name>
    <dbReference type="NCBI Taxonomy" id="1032476"/>
    <lineage>
        <taxon>Bacteria</taxon>
        <taxon>Bacillati</taxon>
        <taxon>Actinomycetota</taxon>
        <taxon>Actinomycetes</taxon>
        <taxon>Streptosporangiales</taxon>
        <taxon>Streptosporangiaceae</taxon>
        <taxon>Nonomuraea</taxon>
    </lineage>
</organism>
<evidence type="ECO:0000313" key="2">
    <source>
        <dbReference type="Proteomes" id="UP000530928"/>
    </source>
</evidence>
<dbReference type="RefSeq" id="WP_181609046.1">
    <property type="nucleotide sequence ID" value="NZ_BAABAM010000006.1"/>
</dbReference>